<accession>A0ABQ1P0C1</accession>
<dbReference type="Proteomes" id="UP000630615">
    <property type="component" value="Unassembled WGS sequence"/>
</dbReference>
<sequence>MLTAFEVEKLTEKFFEEKALHFEGSFPVKEGNETVMRIYVWGPQGRFEMKMTQNKNLFSRSKDGKRWIPIKKY</sequence>
<keyword evidence="2" id="KW-1185">Reference proteome</keyword>
<evidence type="ECO:0000313" key="2">
    <source>
        <dbReference type="Proteomes" id="UP000630615"/>
    </source>
</evidence>
<dbReference type="RefSeq" id="WP_088271242.1">
    <property type="nucleotide sequence ID" value="NZ_BMKI01000003.1"/>
</dbReference>
<protein>
    <submittedName>
        <fullName evidence="1">Uncharacterized protein</fullName>
    </submittedName>
</protein>
<dbReference type="EMBL" id="BMKI01000003">
    <property type="protein sequence ID" value="GGC88222.1"/>
    <property type="molecule type" value="Genomic_DNA"/>
</dbReference>
<reference evidence="2" key="1">
    <citation type="journal article" date="2019" name="Int. J. Syst. Evol. Microbiol.">
        <title>The Global Catalogue of Microorganisms (GCM) 10K type strain sequencing project: providing services to taxonomists for standard genome sequencing and annotation.</title>
        <authorList>
            <consortium name="The Broad Institute Genomics Platform"/>
            <consortium name="The Broad Institute Genome Sequencing Center for Infectious Disease"/>
            <person name="Wu L."/>
            <person name="Ma J."/>
        </authorList>
    </citation>
    <scope>NUCLEOTIDE SEQUENCE [LARGE SCALE GENOMIC DNA]</scope>
    <source>
        <strain evidence="2">CGMCC 1.15942</strain>
    </source>
</reference>
<proteinExistence type="predicted"/>
<comment type="caution">
    <text evidence="1">The sequence shown here is derived from an EMBL/GenBank/DDBJ whole genome shotgun (WGS) entry which is preliminary data.</text>
</comment>
<name>A0ABQ1P0C1_9ENTE</name>
<evidence type="ECO:0000313" key="1">
    <source>
        <dbReference type="EMBL" id="GGC88222.1"/>
    </source>
</evidence>
<gene>
    <name evidence="1" type="ORF">GCM10011573_17290</name>
</gene>
<organism evidence="1 2">
    <name type="scientific">Enterococcus wangshanyuanii</name>
    <dbReference type="NCBI Taxonomy" id="2005703"/>
    <lineage>
        <taxon>Bacteria</taxon>
        <taxon>Bacillati</taxon>
        <taxon>Bacillota</taxon>
        <taxon>Bacilli</taxon>
        <taxon>Lactobacillales</taxon>
        <taxon>Enterococcaceae</taxon>
        <taxon>Enterococcus</taxon>
    </lineage>
</organism>